<dbReference type="PANTHER" id="PTHR46558">
    <property type="entry name" value="TRACRIPTIONAL REGULATORY PROTEIN-RELATED-RELATED"/>
    <property type="match status" value="1"/>
</dbReference>
<dbReference type="Proteomes" id="UP000192095">
    <property type="component" value="Chromosome"/>
</dbReference>
<protein>
    <submittedName>
        <fullName evidence="4">Helix-turn-helix transcriptional regulator</fullName>
    </submittedName>
</protein>
<sequence>MNKYENCIFILKGIEMATFKERLKELRKEKNLTQKELADHLKVPQGKISSWENGKLEPNIDKLIELAWELDSSLDYMLGQSDLNLGRNEDIEEKIKYHPSFTLLPQEEAELNTRIKEINDDFIKKYSVLTQENLHELTTKIQKANDEIHNKYIKDHPITHHSLKDDFILSHTENFDSISGNNLETTHSESNKTDDNEKY</sequence>
<feature type="compositionally biased region" description="Basic and acidic residues" evidence="3">
    <location>
        <begin position="186"/>
        <end position="199"/>
    </location>
</feature>
<keyword evidence="2" id="KW-0175">Coiled coil</keyword>
<dbReference type="SUPFAM" id="SSF47413">
    <property type="entry name" value="lambda repressor-like DNA-binding domains"/>
    <property type="match status" value="1"/>
</dbReference>
<reference evidence="4 5" key="1">
    <citation type="journal article" date="2017" name="BMC Genomics">
        <title>Comparative and functional genomics of the Lactococcus lactis taxon; insights into evolution and niche adaptation.</title>
        <authorList>
            <person name="Kelleher P."/>
            <person name="Bottacini F."/>
            <person name="Mahony J."/>
            <person name="Kilcawley K.N."/>
            <person name="van Sinderen D."/>
        </authorList>
    </citation>
    <scope>NUCLEOTIDE SEQUENCE [LARGE SCALE GENOMIC DNA]</scope>
    <source>
        <strain evidence="4 5">UC06</strain>
    </source>
</reference>
<keyword evidence="1" id="KW-0238">DNA-binding</keyword>
<dbReference type="CDD" id="cd00093">
    <property type="entry name" value="HTH_XRE"/>
    <property type="match status" value="1"/>
</dbReference>
<dbReference type="EMBL" id="CP015902">
    <property type="protein sequence ID" value="ARE19940.1"/>
    <property type="molecule type" value="Genomic_DNA"/>
</dbReference>
<dbReference type="Pfam" id="PF01381">
    <property type="entry name" value="HTH_3"/>
    <property type="match status" value="1"/>
</dbReference>
<evidence type="ECO:0000313" key="4">
    <source>
        <dbReference type="EMBL" id="ARE19940.1"/>
    </source>
</evidence>
<dbReference type="InterPro" id="IPR010982">
    <property type="entry name" value="Lambda_DNA-bd_dom_sf"/>
</dbReference>
<dbReference type="SMART" id="SM00530">
    <property type="entry name" value="HTH_XRE"/>
    <property type="match status" value="1"/>
</dbReference>
<proteinExistence type="predicted"/>
<accession>A0A1V0NZP2</accession>
<dbReference type="AlphaFoldDB" id="A0A1V0NZP2"/>
<dbReference type="GO" id="GO:0003677">
    <property type="term" value="F:DNA binding"/>
    <property type="evidence" value="ECO:0007669"/>
    <property type="project" value="UniProtKB-KW"/>
</dbReference>
<organism evidence="4 5">
    <name type="scientific">Lactococcus lactis subsp. lactis</name>
    <name type="common">Streptococcus lactis</name>
    <dbReference type="NCBI Taxonomy" id="1360"/>
    <lineage>
        <taxon>Bacteria</taxon>
        <taxon>Bacillati</taxon>
        <taxon>Bacillota</taxon>
        <taxon>Bacilli</taxon>
        <taxon>Lactobacillales</taxon>
        <taxon>Streptococcaceae</taxon>
        <taxon>Lactococcus</taxon>
    </lineage>
</organism>
<evidence type="ECO:0000256" key="1">
    <source>
        <dbReference type="ARBA" id="ARBA00023125"/>
    </source>
</evidence>
<dbReference type="PROSITE" id="PS50943">
    <property type="entry name" value="HTH_CROC1"/>
    <property type="match status" value="1"/>
</dbReference>
<evidence type="ECO:0000256" key="2">
    <source>
        <dbReference type="SAM" id="Coils"/>
    </source>
</evidence>
<dbReference type="Gene3D" id="1.10.260.40">
    <property type="entry name" value="lambda repressor-like DNA-binding domains"/>
    <property type="match status" value="1"/>
</dbReference>
<gene>
    <name evidence="4" type="ORF">LLUC06_0393</name>
</gene>
<evidence type="ECO:0000256" key="3">
    <source>
        <dbReference type="SAM" id="MobiDB-lite"/>
    </source>
</evidence>
<dbReference type="PANTHER" id="PTHR46558:SF11">
    <property type="entry name" value="HTH-TYPE TRANSCRIPTIONAL REGULATOR XRE"/>
    <property type="match status" value="1"/>
</dbReference>
<evidence type="ECO:0000313" key="5">
    <source>
        <dbReference type="Proteomes" id="UP000192095"/>
    </source>
</evidence>
<dbReference type="InterPro" id="IPR001387">
    <property type="entry name" value="Cro/C1-type_HTH"/>
</dbReference>
<dbReference type="RefSeq" id="WP_128062360.1">
    <property type="nucleotide sequence ID" value="NZ_CP015902.2"/>
</dbReference>
<feature type="coiled-coil region" evidence="2">
    <location>
        <begin position="16"/>
        <end position="43"/>
    </location>
</feature>
<name>A0A1V0NZP2_LACLL</name>
<feature type="region of interest" description="Disordered" evidence="3">
    <location>
        <begin position="178"/>
        <end position="199"/>
    </location>
</feature>